<dbReference type="OrthoDB" id="49605at2759"/>
<organism evidence="4 5">
    <name type="scientific">Paxillus rubicundulus Ve08.2h10</name>
    <dbReference type="NCBI Taxonomy" id="930991"/>
    <lineage>
        <taxon>Eukaryota</taxon>
        <taxon>Fungi</taxon>
        <taxon>Dikarya</taxon>
        <taxon>Basidiomycota</taxon>
        <taxon>Agaricomycotina</taxon>
        <taxon>Agaricomycetes</taxon>
        <taxon>Agaricomycetidae</taxon>
        <taxon>Boletales</taxon>
        <taxon>Paxilineae</taxon>
        <taxon>Paxillaceae</taxon>
        <taxon>Paxillus</taxon>
    </lineage>
</organism>
<reference evidence="4 5" key="1">
    <citation type="submission" date="2014-04" db="EMBL/GenBank/DDBJ databases">
        <authorList>
            <consortium name="DOE Joint Genome Institute"/>
            <person name="Kuo A."/>
            <person name="Kohler A."/>
            <person name="Jargeat P."/>
            <person name="Nagy L.G."/>
            <person name="Floudas D."/>
            <person name="Copeland A."/>
            <person name="Barry K.W."/>
            <person name="Cichocki N."/>
            <person name="Veneault-Fourrey C."/>
            <person name="LaButti K."/>
            <person name="Lindquist E.A."/>
            <person name="Lipzen A."/>
            <person name="Lundell T."/>
            <person name="Morin E."/>
            <person name="Murat C."/>
            <person name="Sun H."/>
            <person name="Tunlid A."/>
            <person name="Henrissat B."/>
            <person name="Grigoriev I.V."/>
            <person name="Hibbett D.S."/>
            <person name="Martin F."/>
            <person name="Nordberg H.P."/>
            <person name="Cantor M.N."/>
            <person name="Hua S.X."/>
        </authorList>
    </citation>
    <scope>NUCLEOTIDE SEQUENCE [LARGE SCALE GENOMIC DNA]</scope>
    <source>
        <strain evidence="4 5">Ve08.2h10</strain>
    </source>
</reference>
<proteinExistence type="predicted"/>
<gene>
    <name evidence="4" type="ORF">PAXRUDRAFT_35930</name>
</gene>
<dbReference type="Gene3D" id="3.10.20.90">
    <property type="entry name" value="Phosphatidylinositol 3-kinase Catalytic Subunit, Chain A, domain 1"/>
    <property type="match status" value="1"/>
</dbReference>
<evidence type="ECO:0000313" key="4">
    <source>
        <dbReference type="EMBL" id="KIK81232.1"/>
    </source>
</evidence>
<name>A0A0D0CEQ4_9AGAM</name>
<dbReference type="SMART" id="SM00213">
    <property type="entry name" value="UBQ"/>
    <property type="match status" value="1"/>
</dbReference>
<dbReference type="InParanoid" id="A0A0D0CEQ4"/>
<dbReference type="GO" id="GO:0070628">
    <property type="term" value="F:proteasome binding"/>
    <property type="evidence" value="ECO:0007669"/>
    <property type="project" value="TreeGrafter"/>
</dbReference>
<evidence type="ECO:0000259" key="3">
    <source>
        <dbReference type="PROSITE" id="PS51397"/>
    </source>
</evidence>
<dbReference type="PANTHER" id="PTHR47795:SF1">
    <property type="entry name" value="DNA-DEPENDENT METALLOPROTEASE WSS1 HOMOLOG 2"/>
    <property type="match status" value="1"/>
</dbReference>
<dbReference type="Pfam" id="PF08325">
    <property type="entry name" value="WLM"/>
    <property type="match status" value="1"/>
</dbReference>
<dbReference type="STRING" id="930991.A0A0D0CEQ4"/>
<protein>
    <recommendedName>
        <fullName evidence="6">WLM-domain-containing protein</fullName>
    </recommendedName>
</protein>
<dbReference type="AlphaFoldDB" id="A0A0D0CEQ4"/>
<dbReference type="PANTHER" id="PTHR47795">
    <property type="entry name" value="UBIQUITIN AND WLM DOMAIN-CONTAINING METALLOPROTEASE SPCC1442.07C"/>
    <property type="match status" value="1"/>
</dbReference>
<sequence>MASDNVSLTISFRGVIHTVSLPPDTPLSQLHTRLQELTSVPPPLQKLLFKGKKAQHDNDVTLAQIGLRDGIRIQMLGPNAQEVDALAAAESEHQRKEKILHERALKPQVQLRSTGSSNTVLTTYLFHKVEPLSHLPKPDTALERLTRLSNDPAIRHIMRKHKLSVGVLTELAPHEHPGLLGLNVNAGQAIKLRIRTDAYDGFRPYIEVRRVLCHELSHNVWQDHDNNFKELNSQLNREVTEFETAERRGTHYLSNFKGAYEPSSNEEGEALIRILGGTGTPLGDSVQDRRRRALEAATARLRKEEEELEMSCGTQGPSESISSNY</sequence>
<dbReference type="InterPro" id="IPR029071">
    <property type="entry name" value="Ubiquitin-like_domsf"/>
</dbReference>
<dbReference type="HOGENOM" id="CLU_056790_1_0_1"/>
<feature type="domain" description="WLM" evidence="3">
    <location>
        <begin position="117"/>
        <end position="302"/>
    </location>
</feature>
<evidence type="ECO:0000256" key="1">
    <source>
        <dbReference type="SAM" id="MobiDB-lite"/>
    </source>
</evidence>
<evidence type="ECO:0000313" key="5">
    <source>
        <dbReference type="Proteomes" id="UP000054538"/>
    </source>
</evidence>
<feature type="domain" description="Ubiquitin-like" evidence="2">
    <location>
        <begin position="8"/>
        <end position="76"/>
    </location>
</feature>
<dbReference type="Pfam" id="PF00240">
    <property type="entry name" value="ubiquitin"/>
    <property type="match status" value="1"/>
</dbReference>
<dbReference type="InterPro" id="IPR000626">
    <property type="entry name" value="Ubiquitin-like_dom"/>
</dbReference>
<dbReference type="Proteomes" id="UP000054538">
    <property type="component" value="Unassembled WGS sequence"/>
</dbReference>
<feature type="region of interest" description="Disordered" evidence="1">
    <location>
        <begin position="303"/>
        <end position="325"/>
    </location>
</feature>
<keyword evidence="5" id="KW-1185">Reference proteome</keyword>
<feature type="compositionally biased region" description="Polar residues" evidence="1">
    <location>
        <begin position="312"/>
        <end position="325"/>
    </location>
</feature>
<accession>A0A0D0CEQ4</accession>
<dbReference type="PROSITE" id="PS50053">
    <property type="entry name" value="UBIQUITIN_2"/>
    <property type="match status" value="1"/>
</dbReference>
<evidence type="ECO:0000259" key="2">
    <source>
        <dbReference type="PROSITE" id="PS50053"/>
    </source>
</evidence>
<reference evidence="5" key="2">
    <citation type="submission" date="2015-01" db="EMBL/GenBank/DDBJ databases">
        <title>Evolutionary Origins and Diversification of the Mycorrhizal Mutualists.</title>
        <authorList>
            <consortium name="DOE Joint Genome Institute"/>
            <consortium name="Mycorrhizal Genomics Consortium"/>
            <person name="Kohler A."/>
            <person name="Kuo A."/>
            <person name="Nagy L.G."/>
            <person name="Floudas D."/>
            <person name="Copeland A."/>
            <person name="Barry K.W."/>
            <person name="Cichocki N."/>
            <person name="Veneault-Fourrey C."/>
            <person name="LaButti K."/>
            <person name="Lindquist E.A."/>
            <person name="Lipzen A."/>
            <person name="Lundell T."/>
            <person name="Morin E."/>
            <person name="Murat C."/>
            <person name="Riley R."/>
            <person name="Ohm R."/>
            <person name="Sun H."/>
            <person name="Tunlid A."/>
            <person name="Henrissat B."/>
            <person name="Grigoriev I.V."/>
            <person name="Hibbett D.S."/>
            <person name="Martin F."/>
        </authorList>
    </citation>
    <scope>NUCLEOTIDE SEQUENCE [LARGE SCALE GENOMIC DNA]</scope>
    <source>
        <strain evidence="5">Ve08.2h10</strain>
    </source>
</reference>
<dbReference type="EMBL" id="KN825836">
    <property type="protein sequence ID" value="KIK81232.1"/>
    <property type="molecule type" value="Genomic_DNA"/>
</dbReference>
<evidence type="ECO:0008006" key="6">
    <source>
        <dbReference type="Google" id="ProtNLM"/>
    </source>
</evidence>
<dbReference type="SUPFAM" id="SSF54236">
    <property type="entry name" value="Ubiquitin-like"/>
    <property type="match status" value="1"/>
</dbReference>
<dbReference type="PROSITE" id="PS51397">
    <property type="entry name" value="WLM"/>
    <property type="match status" value="1"/>
</dbReference>
<dbReference type="InterPro" id="IPR013536">
    <property type="entry name" value="WLM_dom"/>
</dbReference>